<evidence type="ECO:0000313" key="2">
    <source>
        <dbReference type="EMBL" id="KGC11211.1"/>
    </source>
</evidence>
<accession>A0AAW3EWA9</accession>
<proteinExistence type="predicted"/>
<name>A0AAW3EWA9_BURGA</name>
<comment type="caution">
    <text evidence="2">The sequence shown here is derived from an EMBL/GenBank/DDBJ whole genome shotgun (WGS) entry which is preliminary data.</text>
</comment>
<gene>
    <name evidence="2" type="ORF">DM48_7290</name>
</gene>
<reference evidence="2 3" key="1">
    <citation type="submission" date="2014-04" db="EMBL/GenBank/DDBJ databases">
        <authorList>
            <person name="Bishop-Lilly K.A."/>
            <person name="Broomall S.M."/>
            <person name="Chain P.S."/>
            <person name="Chertkov O."/>
            <person name="Coyne S.R."/>
            <person name="Daligault H.E."/>
            <person name="Davenport K.W."/>
            <person name="Erkkila T."/>
            <person name="Frey K.G."/>
            <person name="Gibbons H.S."/>
            <person name="Gu W."/>
            <person name="Jaissle J."/>
            <person name="Johnson S.L."/>
            <person name="Koroleva G.I."/>
            <person name="Ladner J.T."/>
            <person name="Lo C.-C."/>
            <person name="Minogue T.D."/>
            <person name="Munk C."/>
            <person name="Palacios G.F."/>
            <person name="Redden C.L."/>
            <person name="Rosenzweig C.N."/>
            <person name="Scholz M.B."/>
            <person name="Teshima H."/>
            <person name="Xu Y."/>
        </authorList>
    </citation>
    <scope>NUCLEOTIDE SEQUENCE [LARGE SCALE GENOMIC DNA]</scope>
    <source>
        <strain evidence="3">gladioli</strain>
    </source>
</reference>
<feature type="compositionally biased region" description="Basic and acidic residues" evidence="1">
    <location>
        <begin position="124"/>
        <end position="138"/>
    </location>
</feature>
<organism evidence="2 3">
    <name type="scientific">Burkholderia gladioli</name>
    <name type="common">Pseudomonas marginata</name>
    <name type="synonym">Phytomonas marginata</name>
    <dbReference type="NCBI Taxonomy" id="28095"/>
    <lineage>
        <taxon>Bacteria</taxon>
        <taxon>Pseudomonadati</taxon>
        <taxon>Pseudomonadota</taxon>
        <taxon>Betaproteobacteria</taxon>
        <taxon>Burkholderiales</taxon>
        <taxon>Burkholderiaceae</taxon>
        <taxon>Burkholderia</taxon>
    </lineage>
</organism>
<dbReference type="EMBL" id="JPGG01000017">
    <property type="protein sequence ID" value="KGC11211.1"/>
    <property type="molecule type" value="Genomic_DNA"/>
</dbReference>
<dbReference type="KEGG" id="bgo:BM43_43"/>
<feature type="region of interest" description="Disordered" evidence="1">
    <location>
        <begin position="31"/>
        <end position="72"/>
    </location>
</feature>
<sequence>MAKADRIWKCAAHQKEEPAYRAGLKPCKGAWRRRENHSRSHFPALQHGSERQRRTGGTQRLGPTAGPQDSVRACSCREARKPVVSLATIRIAEPNTVAIRRAADRQPTSVLTARMGVSCQCDAHQPDSTHDRDRDTRHNPSFSAHPPKPSILVSVRLGVWRETASRIAALERNATILPGECSPKCTARPNSGELGTREYDAATIVHTATDQHCHILDLLCRAWIAAAVVLPQNVPRVDAFGRPKD</sequence>
<feature type="compositionally biased region" description="Basic residues" evidence="1">
    <location>
        <begin position="31"/>
        <end position="40"/>
    </location>
</feature>
<feature type="region of interest" description="Disordered" evidence="1">
    <location>
        <begin position="122"/>
        <end position="147"/>
    </location>
</feature>
<dbReference type="AlphaFoldDB" id="A0AAW3EWA9"/>
<protein>
    <submittedName>
        <fullName evidence="2">Uncharacterized protein</fullName>
    </submittedName>
</protein>
<dbReference type="Proteomes" id="UP000029590">
    <property type="component" value="Unassembled WGS sequence"/>
</dbReference>
<evidence type="ECO:0000313" key="3">
    <source>
        <dbReference type="Proteomes" id="UP000029590"/>
    </source>
</evidence>
<evidence type="ECO:0000256" key="1">
    <source>
        <dbReference type="SAM" id="MobiDB-lite"/>
    </source>
</evidence>